<protein>
    <submittedName>
        <fullName evidence="2">Uncharacterized protein</fullName>
    </submittedName>
</protein>
<gene>
    <name evidence="2" type="ORF">AMECASPLE_036201</name>
</gene>
<evidence type="ECO:0000313" key="3">
    <source>
        <dbReference type="Proteomes" id="UP001469553"/>
    </source>
</evidence>
<accession>A0ABV0XKL6</accession>
<sequence>MLLSVLLLLLLLVSGSQGTHFLGTMMTYYPKETNADGSVSVILRYKVNFDSCSYNDQWVCGGNCGNETQTLASTKVEEVTGEWCQSEGIITRLLPNNTGFKTVLAGGAWINNIQNGVVSWRAVADVELRNRSDIGKPNTSPQTTILPALRVPSNCPRNIDLLAFDPDGDTVKCRYGNTSDSECNPCTPPSVLSLSPVSYNLTCE</sequence>
<proteinExistence type="predicted"/>
<name>A0ABV0XKL6_9TELE</name>
<keyword evidence="3" id="KW-1185">Reference proteome</keyword>
<evidence type="ECO:0000313" key="2">
    <source>
        <dbReference type="EMBL" id="MEQ2282014.1"/>
    </source>
</evidence>
<reference evidence="2 3" key="1">
    <citation type="submission" date="2021-06" db="EMBL/GenBank/DDBJ databases">
        <authorList>
            <person name="Palmer J.M."/>
        </authorList>
    </citation>
    <scope>NUCLEOTIDE SEQUENCE [LARGE SCALE GENOMIC DNA]</scope>
    <source>
        <strain evidence="2 3">AS_MEX2019</strain>
        <tissue evidence="2">Muscle</tissue>
    </source>
</reference>
<comment type="caution">
    <text evidence="2">The sequence shown here is derived from an EMBL/GenBank/DDBJ whole genome shotgun (WGS) entry which is preliminary data.</text>
</comment>
<feature type="signal peptide" evidence="1">
    <location>
        <begin position="1"/>
        <end position="18"/>
    </location>
</feature>
<feature type="chain" id="PRO_5045138624" evidence="1">
    <location>
        <begin position="19"/>
        <end position="204"/>
    </location>
</feature>
<dbReference type="Proteomes" id="UP001469553">
    <property type="component" value="Unassembled WGS sequence"/>
</dbReference>
<organism evidence="2 3">
    <name type="scientific">Ameca splendens</name>
    <dbReference type="NCBI Taxonomy" id="208324"/>
    <lineage>
        <taxon>Eukaryota</taxon>
        <taxon>Metazoa</taxon>
        <taxon>Chordata</taxon>
        <taxon>Craniata</taxon>
        <taxon>Vertebrata</taxon>
        <taxon>Euteleostomi</taxon>
        <taxon>Actinopterygii</taxon>
        <taxon>Neopterygii</taxon>
        <taxon>Teleostei</taxon>
        <taxon>Neoteleostei</taxon>
        <taxon>Acanthomorphata</taxon>
        <taxon>Ovalentaria</taxon>
        <taxon>Atherinomorphae</taxon>
        <taxon>Cyprinodontiformes</taxon>
        <taxon>Goodeidae</taxon>
        <taxon>Ameca</taxon>
    </lineage>
</organism>
<dbReference type="EMBL" id="JAHRIP010005648">
    <property type="protein sequence ID" value="MEQ2282014.1"/>
    <property type="molecule type" value="Genomic_DNA"/>
</dbReference>
<evidence type="ECO:0000256" key="1">
    <source>
        <dbReference type="SAM" id="SignalP"/>
    </source>
</evidence>
<keyword evidence="1" id="KW-0732">Signal</keyword>